<evidence type="ECO:0000256" key="1">
    <source>
        <dbReference type="SAM" id="MobiDB-lite"/>
    </source>
</evidence>
<dbReference type="EMBL" id="MSFK01000003">
    <property type="protein sequence ID" value="PWY94939.1"/>
    <property type="molecule type" value="Genomic_DNA"/>
</dbReference>
<evidence type="ECO:0000256" key="2">
    <source>
        <dbReference type="SAM" id="Phobius"/>
    </source>
</evidence>
<dbReference type="RefSeq" id="XP_025471700.1">
    <property type="nucleotide sequence ID" value="XM_025610764.1"/>
</dbReference>
<feature type="compositionally biased region" description="Low complexity" evidence="1">
    <location>
        <begin position="1"/>
        <end position="14"/>
    </location>
</feature>
<proteinExistence type="predicted"/>
<keyword evidence="2" id="KW-0472">Membrane</keyword>
<sequence>MNSDSTDSDTSTPDSIHDKCGDKSATTHSSTALVDTAYLFFQKSYGVMVEELSWRKSRIRSPINERRDKRGVEVLCSCWAKIMALCCTTIMYYVHNAVLV</sequence>
<keyword evidence="2" id="KW-0812">Transmembrane</keyword>
<keyword evidence="2" id="KW-1133">Transmembrane helix</keyword>
<gene>
    <name evidence="3" type="ORF">BO94DRAFT_530837</name>
</gene>
<dbReference type="AlphaFoldDB" id="A0A317X8Q5"/>
<dbReference type="GeneID" id="37112907"/>
<organism evidence="3 4">
    <name type="scientific">Aspergillus sclerotioniger CBS 115572</name>
    <dbReference type="NCBI Taxonomy" id="1450535"/>
    <lineage>
        <taxon>Eukaryota</taxon>
        <taxon>Fungi</taxon>
        <taxon>Dikarya</taxon>
        <taxon>Ascomycota</taxon>
        <taxon>Pezizomycotina</taxon>
        <taxon>Eurotiomycetes</taxon>
        <taxon>Eurotiomycetidae</taxon>
        <taxon>Eurotiales</taxon>
        <taxon>Aspergillaceae</taxon>
        <taxon>Aspergillus</taxon>
        <taxon>Aspergillus subgen. Circumdati</taxon>
    </lineage>
</organism>
<feature type="transmembrane region" description="Helical" evidence="2">
    <location>
        <begin position="74"/>
        <end position="94"/>
    </location>
</feature>
<evidence type="ECO:0000313" key="4">
    <source>
        <dbReference type="Proteomes" id="UP000246702"/>
    </source>
</evidence>
<accession>A0A317X8Q5</accession>
<comment type="caution">
    <text evidence="3">The sequence shown here is derived from an EMBL/GenBank/DDBJ whole genome shotgun (WGS) entry which is preliminary data.</text>
</comment>
<keyword evidence="4" id="KW-1185">Reference proteome</keyword>
<reference evidence="3 4" key="1">
    <citation type="submission" date="2016-12" db="EMBL/GenBank/DDBJ databases">
        <title>The genomes of Aspergillus section Nigri reveals drivers in fungal speciation.</title>
        <authorList>
            <consortium name="DOE Joint Genome Institute"/>
            <person name="Vesth T.C."/>
            <person name="Nybo J."/>
            <person name="Theobald S."/>
            <person name="Brandl J."/>
            <person name="Frisvad J.C."/>
            <person name="Nielsen K.F."/>
            <person name="Lyhne E.K."/>
            <person name="Kogle M.E."/>
            <person name="Kuo A."/>
            <person name="Riley R."/>
            <person name="Clum A."/>
            <person name="Nolan M."/>
            <person name="Lipzen A."/>
            <person name="Salamov A."/>
            <person name="Henrissat B."/>
            <person name="Wiebenga A."/>
            <person name="De Vries R.P."/>
            <person name="Grigoriev I.V."/>
            <person name="Mortensen U.H."/>
            <person name="Andersen M.R."/>
            <person name="Baker S.E."/>
        </authorList>
    </citation>
    <scope>NUCLEOTIDE SEQUENCE [LARGE SCALE GENOMIC DNA]</scope>
    <source>
        <strain evidence="3 4">CBS 115572</strain>
    </source>
</reference>
<evidence type="ECO:0000313" key="3">
    <source>
        <dbReference type="EMBL" id="PWY94939.1"/>
    </source>
</evidence>
<name>A0A317X8Q5_9EURO</name>
<dbReference type="Proteomes" id="UP000246702">
    <property type="component" value="Unassembled WGS sequence"/>
</dbReference>
<protein>
    <submittedName>
        <fullName evidence="3">Uncharacterized protein</fullName>
    </submittedName>
</protein>
<feature type="region of interest" description="Disordered" evidence="1">
    <location>
        <begin position="1"/>
        <end position="28"/>
    </location>
</feature>